<dbReference type="AlphaFoldDB" id="A0AAV9N5R1"/>
<proteinExistence type="predicted"/>
<comment type="caution">
    <text evidence="1">The sequence shown here is derived from an EMBL/GenBank/DDBJ whole genome shotgun (WGS) entry which is preliminary data.</text>
</comment>
<evidence type="ECO:0008006" key="3">
    <source>
        <dbReference type="Google" id="ProtNLM"/>
    </source>
</evidence>
<dbReference type="RefSeq" id="XP_064704104.1">
    <property type="nucleotide sequence ID" value="XM_064848890.1"/>
</dbReference>
<evidence type="ECO:0000313" key="1">
    <source>
        <dbReference type="EMBL" id="KAK5048899.1"/>
    </source>
</evidence>
<organism evidence="1 2">
    <name type="scientific">Exophiala bonariae</name>
    <dbReference type="NCBI Taxonomy" id="1690606"/>
    <lineage>
        <taxon>Eukaryota</taxon>
        <taxon>Fungi</taxon>
        <taxon>Dikarya</taxon>
        <taxon>Ascomycota</taxon>
        <taxon>Pezizomycotina</taxon>
        <taxon>Eurotiomycetes</taxon>
        <taxon>Chaetothyriomycetidae</taxon>
        <taxon>Chaetothyriales</taxon>
        <taxon>Herpotrichiellaceae</taxon>
        <taxon>Exophiala</taxon>
    </lineage>
</organism>
<protein>
    <recommendedName>
        <fullName evidence="3">DJ-1/PfpI domain-containing protein</fullName>
    </recommendedName>
</protein>
<reference evidence="1 2" key="1">
    <citation type="submission" date="2023-08" db="EMBL/GenBank/DDBJ databases">
        <title>Black Yeasts Isolated from many extreme environments.</title>
        <authorList>
            <person name="Coleine C."/>
            <person name="Stajich J.E."/>
            <person name="Selbmann L."/>
        </authorList>
    </citation>
    <scope>NUCLEOTIDE SEQUENCE [LARGE SCALE GENOMIC DNA]</scope>
    <source>
        <strain evidence="1 2">CCFEE 5792</strain>
    </source>
</reference>
<name>A0AAV9N5R1_9EURO</name>
<evidence type="ECO:0000313" key="2">
    <source>
        <dbReference type="Proteomes" id="UP001358417"/>
    </source>
</evidence>
<keyword evidence="2" id="KW-1185">Reference proteome</keyword>
<dbReference type="EMBL" id="JAVRRD010000020">
    <property type="protein sequence ID" value="KAK5048899.1"/>
    <property type="molecule type" value="Genomic_DNA"/>
</dbReference>
<gene>
    <name evidence="1" type="ORF">LTR84_005319</name>
</gene>
<sequence length="222" mass="24091">MPPIPATDPTVFVFGLGGPEEEELLEAVFGSLLKRLAHKATLKYATNTGEALDLLKGDTILKGILITDGTITAEKNDIVTEQIIEYVRKGGVSVICGRFSGSVSFDGIDRFFGEKWNLPWRYSTYHRAKLYLNTAAVGLTNGDLPRSYSQKAVYLKGVRKSASWYNPAEDESIDSDDSDTAVPEFEAAVVFKQVGNGWLGYVGDVNGVEESDAVVLGMLGLS</sequence>
<accession>A0AAV9N5R1</accession>
<dbReference type="GeneID" id="89973497"/>
<dbReference type="Proteomes" id="UP001358417">
    <property type="component" value="Unassembled WGS sequence"/>
</dbReference>